<dbReference type="AlphaFoldDB" id="A8AJ20"/>
<name>A8AJ20_CITK8</name>
<gene>
    <name evidence="1" type="ordered locus">CKO_02361</name>
</gene>
<dbReference type="KEGG" id="cko:CKO_02361"/>
<accession>A8AJ20</accession>
<sequence length="43" mass="4937">MLFICDVLAWNIRCAASKKELFTFSPSRFAQLSIKKQASMELI</sequence>
<dbReference type="EMBL" id="CP000822">
    <property type="protein sequence ID" value="ABV13483.1"/>
    <property type="molecule type" value="Genomic_DNA"/>
</dbReference>
<dbReference type="HOGENOM" id="CLU_3231459_0_0_6"/>
<evidence type="ECO:0000313" key="2">
    <source>
        <dbReference type="Proteomes" id="UP000008148"/>
    </source>
</evidence>
<organism evidence="1 2">
    <name type="scientific">Citrobacter koseri (strain ATCC BAA-895 / CDC 4225-83 / SGSC4696)</name>
    <dbReference type="NCBI Taxonomy" id="290338"/>
    <lineage>
        <taxon>Bacteria</taxon>
        <taxon>Pseudomonadati</taxon>
        <taxon>Pseudomonadota</taxon>
        <taxon>Gammaproteobacteria</taxon>
        <taxon>Enterobacterales</taxon>
        <taxon>Enterobacteriaceae</taxon>
        <taxon>Citrobacter</taxon>
    </lineage>
</organism>
<dbReference type="STRING" id="290338.CKO_02361"/>
<protein>
    <submittedName>
        <fullName evidence="1">Uncharacterized protein</fullName>
    </submittedName>
</protein>
<proteinExistence type="predicted"/>
<evidence type="ECO:0000313" key="1">
    <source>
        <dbReference type="EMBL" id="ABV13483.1"/>
    </source>
</evidence>
<reference evidence="1 2" key="1">
    <citation type="submission" date="2007-08" db="EMBL/GenBank/DDBJ databases">
        <authorList>
            <consortium name="The Citrobacter koseri Genome Sequencing Project"/>
            <person name="McClelland M."/>
            <person name="Sanderson E.K."/>
            <person name="Porwollik S."/>
            <person name="Spieth J."/>
            <person name="Clifton W.S."/>
            <person name="Latreille P."/>
            <person name="Courtney L."/>
            <person name="Wang C."/>
            <person name="Pepin K."/>
            <person name="Bhonagiri V."/>
            <person name="Nash W."/>
            <person name="Johnson M."/>
            <person name="Thiruvilangam P."/>
            <person name="Wilson R."/>
        </authorList>
    </citation>
    <scope>NUCLEOTIDE SEQUENCE [LARGE SCALE GENOMIC DNA]</scope>
    <source>
        <strain evidence="2">ATCC BAA-895 / CDC 4225-83 / SGSC4696</strain>
    </source>
</reference>
<keyword evidence="2" id="KW-1185">Reference proteome</keyword>
<dbReference type="Proteomes" id="UP000008148">
    <property type="component" value="Chromosome"/>
</dbReference>